<dbReference type="OrthoDB" id="10253098at2759"/>
<evidence type="ECO:0000313" key="10">
    <source>
        <dbReference type="Proteomes" id="UP000663834"/>
    </source>
</evidence>
<reference evidence="8" key="1">
    <citation type="submission" date="2021-02" db="EMBL/GenBank/DDBJ databases">
        <authorList>
            <person name="Nowell W R."/>
        </authorList>
    </citation>
    <scope>NUCLEOTIDE SEQUENCE</scope>
</reference>
<comment type="similarity">
    <text evidence="1">Belongs to the HAT1 family.</text>
</comment>
<evidence type="ECO:0000256" key="1">
    <source>
        <dbReference type="ARBA" id="ARBA00010543"/>
    </source>
</evidence>
<dbReference type="EMBL" id="CAJNOW010006043">
    <property type="protein sequence ID" value="CAF1471986.1"/>
    <property type="molecule type" value="Genomic_DNA"/>
</dbReference>
<evidence type="ECO:0000256" key="4">
    <source>
        <dbReference type="ARBA" id="ARBA00023315"/>
    </source>
</evidence>
<keyword evidence="4" id="KW-0012">Acyltransferase</keyword>
<dbReference type="GO" id="GO:0000781">
    <property type="term" value="C:chromosome, telomeric region"/>
    <property type="evidence" value="ECO:0007669"/>
    <property type="project" value="GOC"/>
</dbReference>
<dbReference type="InterPro" id="IPR016181">
    <property type="entry name" value="Acyl_CoA_acyltransferase"/>
</dbReference>
<evidence type="ECO:0000259" key="6">
    <source>
        <dbReference type="Pfam" id="PF10394"/>
    </source>
</evidence>
<dbReference type="Gene3D" id="3.90.360.10">
    <property type="entry name" value="Histone acetyl transferase 1 (HAT1), N-terminal domain"/>
    <property type="match status" value="1"/>
</dbReference>
<evidence type="ECO:0000256" key="5">
    <source>
        <dbReference type="ARBA" id="ARBA00048017"/>
    </source>
</evidence>
<evidence type="ECO:0000256" key="3">
    <source>
        <dbReference type="ARBA" id="ARBA00022679"/>
    </source>
</evidence>
<dbReference type="GO" id="GO:0004402">
    <property type="term" value="F:histone acetyltransferase activity"/>
    <property type="evidence" value="ECO:0007669"/>
    <property type="project" value="InterPro"/>
</dbReference>
<dbReference type="InterPro" id="IPR037113">
    <property type="entry name" value="Hat1_N_sf"/>
</dbReference>
<dbReference type="EMBL" id="CAJNRE010009761">
    <property type="protein sequence ID" value="CAF2085174.1"/>
    <property type="molecule type" value="Genomic_DNA"/>
</dbReference>
<dbReference type="Proteomes" id="UP000663855">
    <property type="component" value="Unassembled WGS sequence"/>
</dbReference>
<dbReference type="GO" id="GO:0031509">
    <property type="term" value="P:subtelomeric heterochromatin formation"/>
    <property type="evidence" value="ECO:0007669"/>
    <property type="project" value="InterPro"/>
</dbReference>
<dbReference type="EMBL" id="CAJNOV010003232">
    <property type="protein sequence ID" value="CAF1135638.1"/>
    <property type="molecule type" value="Genomic_DNA"/>
</dbReference>
<gene>
    <name evidence="7" type="ORF">CJN711_LOCUS8790</name>
    <name evidence="8" type="ORF">KQP761_LOCUS13084</name>
    <name evidence="9" type="ORF">MBJ925_LOCUS19400</name>
</gene>
<dbReference type="InterPro" id="IPR017380">
    <property type="entry name" value="Hist_AcTrfase_B-typ_cat-su"/>
</dbReference>
<feature type="domain" description="Histone acetyl transferase HAT1 N-terminal" evidence="6">
    <location>
        <begin position="6"/>
        <end position="77"/>
    </location>
</feature>
<dbReference type="SUPFAM" id="SSF55729">
    <property type="entry name" value="Acyl-CoA N-acyltransferases (Nat)"/>
    <property type="match status" value="1"/>
</dbReference>
<evidence type="ECO:0000313" key="7">
    <source>
        <dbReference type="EMBL" id="CAF1135638.1"/>
    </source>
</evidence>
<evidence type="ECO:0000313" key="9">
    <source>
        <dbReference type="EMBL" id="CAF2085174.1"/>
    </source>
</evidence>
<sequence>MDLNEQANEVIAFELIRSEKDVNNEVIEFASEFTHQISGENERIFGYKNLKIDIFCLSLSTNFYLNIDYEEKINPKKY</sequence>
<protein>
    <recommendedName>
        <fullName evidence="2">histone acetyltransferase</fullName>
        <ecNumber evidence="2">2.3.1.48</ecNumber>
    </recommendedName>
</protein>
<keyword evidence="3" id="KW-0808">Transferase</keyword>
<organism evidence="8 10">
    <name type="scientific">Rotaria magnacalcarata</name>
    <dbReference type="NCBI Taxonomy" id="392030"/>
    <lineage>
        <taxon>Eukaryota</taxon>
        <taxon>Metazoa</taxon>
        <taxon>Spiralia</taxon>
        <taxon>Gnathifera</taxon>
        <taxon>Rotifera</taxon>
        <taxon>Eurotatoria</taxon>
        <taxon>Bdelloidea</taxon>
        <taxon>Philodinida</taxon>
        <taxon>Philodinidae</taxon>
        <taxon>Rotaria</taxon>
    </lineage>
</organism>
<dbReference type="GO" id="GO:0005634">
    <property type="term" value="C:nucleus"/>
    <property type="evidence" value="ECO:0007669"/>
    <property type="project" value="InterPro"/>
</dbReference>
<evidence type="ECO:0000256" key="2">
    <source>
        <dbReference type="ARBA" id="ARBA00013184"/>
    </source>
</evidence>
<dbReference type="Proteomes" id="UP000663824">
    <property type="component" value="Unassembled WGS sequence"/>
</dbReference>
<comment type="caution">
    <text evidence="8">The sequence shown here is derived from an EMBL/GenBank/DDBJ whole genome shotgun (WGS) entry which is preliminary data.</text>
</comment>
<dbReference type="Proteomes" id="UP000663834">
    <property type="component" value="Unassembled WGS sequence"/>
</dbReference>
<dbReference type="AlphaFoldDB" id="A0A815R3L4"/>
<evidence type="ECO:0000313" key="8">
    <source>
        <dbReference type="EMBL" id="CAF1471986.1"/>
    </source>
</evidence>
<name>A0A815R3L4_9BILA</name>
<comment type="catalytic activity">
    <reaction evidence="5">
        <text>L-lysyl-[protein] + acetyl-CoA = N(6)-acetyl-L-lysyl-[protein] + CoA + H(+)</text>
        <dbReference type="Rhea" id="RHEA:45948"/>
        <dbReference type="Rhea" id="RHEA-COMP:9752"/>
        <dbReference type="Rhea" id="RHEA-COMP:10731"/>
        <dbReference type="ChEBI" id="CHEBI:15378"/>
        <dbReference type="ChEBI" id="CHEBI:29969"/>
        <dbReference type="ChEBI" id="CHEBI:57287"/>
        <dbReference type="ChEBI" id="CHEBI:57288"/>
        <dbReference type="ChEBI" id="CHEBI:61930"/>
        <dbReference type="EC" id="2.3.1.48"/>
    </reaction>
</comment>
<proteinExistence type="inferred from homology"/>
<dbReference type="Pfam" id="PF10394">
    <property type="entry name" value="Hat1_N"/>
    <property type="match status" value="1"/>
</dbReference>
<dbReference type="PANTHER" id="PTHR12046">
    <property type="entry name" value="HISTONE ACETYLTRANSFERASE TYPE B CATALYTIC SUBUNIT"/>
    <property type="match status" value="1"/>
</dbReference>
<dbReference type="EC" id="2.3.1.48" evidence="2"/>
<accession>A0A815R3L4</accession>
<dbReference type="InterPro" id="IPR019467">
    <property type="entry name" value="Hat1_N"/>
</dbReference>